<dbReference type="InterPro" id="IPR054488">
    <property type="entry name" value="ThcOx_dom2"/>
</dbReference>
<dbReference type="Gene3D" id="3.40.109.10">
    <property type="entry name" value="NADH Oxidase"/>
    <property type="match status" value="1"/>
</dbReference>
<dbReference type="InterPro" id="IPR052544">
    <property type="entry name" value="Bacteriocin_Proc_Enz"/>
</dbReference>
<name>A0A229SKY5_9PSEU</name>
<protein>
    <submittedName>
        <fullName evidence="3">SagB-type dehydrogenase domain-containing protein</fullName>
    </submittedName>
</protein>
<dbReference type="EMBL" id="NMUL01000084">
    <property type="protein sequence ID" value="OXM59394.1"/>
    <property type="molecule type" value="Genomic_DNA"/>
</dbReference>
<dbReference type="RefSeq" id="WP_093954276.1">
    <property type="nucleotide sequence ID" value="NZ_NMUL01000084.1"/>
</dbReference>
<evidence type="ECO:0000256" key="1">
    <source>
        <dbReference type="SAM" id="MobiDB-lite"/>
    </source>
</evidence>
<dbReference type="NCBIfam" id="TIGR03605">
    <property type="entry name" value="antibiot_sagB"/>
    <property type="match status" value="1"/>
</dbReference>
<dbReference type="PANTHER" id="PTHR43745">
    <property type="entry name" value="NITROREDUCTASE MJ1384-RELATED"/>
    <property type="match status" value="1"/>
</dbReference>
<feature type="region of interest" description="Disordered" evidence="1">
    <location>
        <begin position="236"/>
        <end position="257"/>
    </location>
</feature>
<organism evidence="3 4">
    <name type="scientific">Amycolatopsis vastitatis</name>
    <dbReference type="NCBI Taxonomy" id="1905142"/>
    <lineage>
        <taxon>Bacteria</taxon>
        <taxon>Bacillati</taxon>
        <taxon>Actinomycetota</taxon>
        <taxon>Actinomycetes</taxon>
        <taxon>Pseudonocardiales</taxon>
        <taxon>Pseudonocardiaceae</taxon>
        <taxon>Amycolatopsis</taxon>
    </lineage>
</organism>
<proteinExistence type="predicted"/>
<dbReference type="AlphaFoldDB" id="A0A229SKY5"/>
<feature type="domain" description="Cyanobactin oxidase ThcOx second" evidence="2">
    <location>
        <begin position="129"/>
        <end position="235"/>
    </location>
</feature>
<dbReference type="Proteomes" id="UP000215199">
    <property type="component" value="Unassembled WGS sequence"/>
</dbReference>
<sequence>MAAENPARHAETVRLWSFTEDTLLEVDDEGSLVAITWWGEYEFRGTAAGVPESLARLALGPVSMANLVAADGAGEQAWRRSLLAVLARLSGSVVHSVALNDGRGPVLSAIPVTQSPAFRAGPLPAGRRVRLSRFTALRADGGVLLAETPGAPYKVALFRPPAILLASSLAAPTTVERLAAATGVAAPVVADVVEFLVAAGVVLLADAQDRFTEYGGPDTAPWSHEDLMFHARSRTWQMPSSREVDDGPPGPEPPMVKPGSGGPAFPLYRPEPAALAGRDPTLSALLETDHACPVVSDRGLSARQIGEFLFRAARVRSIGPAGLPGGRSHDATQRPYFSVACLYELEIYVGVNRCAGLARGIYHYDPLWHTLTLVNDDTAVLDGLLDMAMVAAGGHRRPPALLTMTARMSRVAWALGGAAYATTLLHLGALQQVFYLVAKAMGLAAHAVPADSGDRVDRALKLAWPAEVSVGECVLDFPPDGANST</sequence>
<accession>A0A229SKY5</accession>
<evidence type="ECO:0000313" key="4">
    <source>
        <dbReference type="Proteomes" id="UP000215199"/>
    </source>
</evidence>
<dbReference type="OrthoDB" id="3723182at2"/>
<evidence type="ECO:0000259" key="2">
    <source>
        <dbReference type="Pfam" id="PF22767"/>
    </source>
</evidence>
<dbReference type="GO" id="GO:0016491">
    <property type="term" value="F:oxidoreductase activity"/>
    <property type="evidence" value="ECO:0007669"/>
    <property type="project" value="InterPro"/>
</dbReference>
<keyword evidence="4" id="KW-1185">Reference proteome</keyword>
<gene>
    <name evidence="3" type="ORF">CF165_47985</name>
</gene>
<dbReference type="InterPro" id="IPR000415">
    <property type="entry name" value="Nitroreductase-like"/>
</dbReference>
<reference evidence="4" key="1">
    <citation type="submission" date="2017-07" db="EMBL/GenBank/DDBJ databases">
        <title>Comparative genome mining reveals phylogenetic distribution patterns of secondary metabolites in Amycolatopsis.</title>
        <authorList>
            <person name="Adamek M."/>
            <person name="Alanjary M."/>
            <person name="Sales-Ortells H."/>
            <person name="Goodfellow M."/>
            <person name="Bull A.T."/>
            <person name="Kalinowski J."/>
            <person name="Ziemert N."/>
        </authorList>
    </citation>
    <scope>NUCLEOTIDE SEQUENCE [LARGE SCALE GENOMIC DNA]</scope>
    <source>
        <strain evidence="4">H5</strain>
    </source>
</reference>
<dbReference type="InterPro" id="IPR020051">
    <property type="entry name" value="SagB-type_dehydrogenase"/>
</dbReference>
<dbReference type="CDD" id="cd02142">
    <property type="entry name" value="McbC_SagB-like_oxidoreductase"/>
    <property type="match status" value="1"/>
</dbReference>
<evidence type="ECO:0000313" key="3">
    <source>
        <dbReference type="EMBL" id="OXM59394.1"/>
    </source>
</evidence>
<dbReference type="Pfam" id="PF22767">
    <property type="entry name" value="ThcOx"/>
    <property type="match status" value="1"/>
</dbReference>
<dbReference type="SUPFAM" id="SSF55469">
    <property type="entry name" value="FMN-dependent nitroreductase-like"/>
    <property type="match status" value="1"/>
</dbReference>
<comment type="caution">
    <text evidence="3">The sequence shown here is derived from an EMBL/GenBank/DDBJ whole genome shotgun (WGS) entry which is preliminary data.</text>
</comment>
<dbReference type="PANTHER" id="PTHR43745:SF2">
    <property type="entry name" value="NITROREDUCTASE MJ1384-RELATED"/>
    <property type="match status" value="1"/>
</dbReference>